<organism evidence="2 3">
    <name type="scientific">Stanieria cyanosphaera (strain ATCC 29371 / PCC 7437)</name>
    <dbReference type="NCBI Taxonomy" id="111780"/>
    <lineage>
        <taxon>Bacteria</taxon>
        <taxon>Bacillati</taxon>
        <taxon>Cyanobacteriota</taxon>
        <taxon>Cyanophyceae</taxon>
        <taxon>Pleurocapsales</taxon>
        <taxon>Dermocarpellaceae</taxon>
        <taxon>Stanieria</taxon>
    </lineage>
</organism>
<dbReference type="Proteomes" id="UP000010473">
    <property type="component" value="Chromosome"/>
</dbReference>
<dbReference type="RefSeq" id="WP_015193022.1">
    <property type="nucleotide sequence ID" value="NC_019748.1"/>
</dbReference>
<keyword evidence="1" id="KW-0812">Transmembrane</keyword>
<feature type="transmembrane region" description="Helical" evidence="1">
    <location>
        <begin position="624"/>
        <end position="647"/>
    </location>
</feature>
<feature type="transmembrane region" description="Helical" evidence="1">
    <location>
        <begin position="418"/>
        <end position="448"/>
    </location>
</feature>
<feature type="transmembrane region" description="Helical" evidence="1">
    <location>
        <begin position="14"/>
        <end position="34"/>
    </location>
</feature>
<reference evidence="3" key="1">
    <citation type="journal article" date="2013" name="Proc. Natl. Acad. Sci. U.S.A.">
        <title>Improving the coverage of the cyanobacterial phylum using diversity-driven genome sequencing.</title>
        <authorList>
            <person name="Shih P.M."/>
            <person name="Wu D."/>
            <person name="Latifi A."/>
            <person name="Axen S.D."/>
            <person name="Fewer D.P."/>
            <person name="Talla E."/>
            <person name="Calteau A."/>
            <person name="Cai F."/>
            <person name="Tandeau de Marsac N."/>
            <person name="Rippka R."/>
            <person name="Herdman M."/>
            <person name="Sivonen K."/>
            <person name="Coursin T."/>
            <person name="Laurent T."/>
            <person name="Goodwin L."/>
            <person name="Nolan M."/>
            <person name="Davenport K.W."/>
            <person name="Han C.S."/>
            <person name="Rubin E.M."/>
            <person name="Eisen J.A."/>
            <person name="Woyke T."/>
            <person name="Gugger M."/>
            <person name="Kerfeld C.A."/>
        </authorList>
    </citation>
    <scope>NUCLEOTIDE SEQUENCE [LARGE SCALE GENOMIC DNA]</scope>
    <source>
        <strain evidence="3">ATCC 29371 / PCC 7437</strain>
    </source>
</reference>
<evidence type="ECO:0008006" key="4">
    <source>
        <dbReference type="Google" id="ProtNLM"/>
    </source>
</evidence>
<dbReference type="PATRIC" id="fig|111780.3.peg.1871"/>
<dbReference type="Pfam" id="PF13576">
    <property type="entry name" value="Pentapeptide_3"/>
    <property type="match status" value="1"/>
</dbReference>
<gene>
    <name evidence="2" type="ordered locus">Sta7437_1793</name>
</gene>
<keyword evidence="1" id="KW-0472">Membrane</keyword>
<evidence type="ECO:0000313" key="3">
    <source>
        <dbReference type="Proteomes" id="UP000010473"/>
    </source>
</evidence>
<dbReference type="InterPro" id="IPR001646">
    <property type="entry name" value="5peptide_repeat"/>
</dbReference>
<feature type="transmembrane region" description="Helical" evidence="1">
    <location>
        <begin position="454"/>
        <end position="474"/>
    </location>
</feature>
<proteinExistence type="predicted"/>
<evidence type="ECO:0000256" key="1">
    <source>
        <dbReference type="SAM" id="Phobius"/>
    </source>
</evidence>
<name>K9XTE3_STAC7</name>
<dbReference type="STRING" id="111780.Sta7437_1793"/>
<dbReference type="HOGENOM" id="CLU_374601_0_0_3"/>
<evidence type="ECO:0000313" key="2">
    <source>
        <dbReference type="EMBL" id="AFZ35351.1"/>
    </source>
</evidence>
<accession>K9XTE3</accession>
<feature type="transmembrane region" description="Helical" evidence="1">
    <location>
        <begin position="494"/>
        <end position="513"/>
    </location>
</feature>
<dbReference type="Gene3D" id="2.160.20.80">
    <property type="entry name" value="E3 ubiquitin-protein ligase SopA"/>
    <property type="match status" value="1"/>
</dbReference>
<keyword evidence="3" id="KW-1185">Reference proteome</keyword>
<dbReference type="KEGG" id="scs:Sta7437_1793"/>
<protein>
    <recommendedName>
        <fullName evidence="4">Pentapeptide repeat protein</fullName>
    </recommendedName>
</protein>
<keyword evidence="1" id="KW-1133">Transmembrane helix</keyword>
<feature type="transmembrane region" description="Helical" evidence="1">
    <location>
        <begin position="519"/>
        <end position="538"/>
    </location>
</feature>
<dbReference type="EMBL" id="CP003653">
    <property type="protein sequence ID" value="AFZ35351.1"/>
    <property type="molecule type" value="Genomic_DNA"/>
</dbReference>
<dbReference type="eggNOG" id="COG1357">
    <property type="taxonomic scope" value="Bacteria"/>
</dbReference>
<sequence length="660" mass="76508">MKIFGLFQLNLKVFIIKFLLLLSCCWLIIGLGNLEHNLAWAETKTLLTLEILQSRIEQPIQKEGIDTIDLSNFIIDLSNKNPEFNQQFYQQLQTKLIRSNKPIVLDFSQTLIKGKFEAKDLGISTRLAEGALSSLLNPLEQETIKEYSQLSLQPGEQIPTVNIIRSGLKFQQTEFTDQVDFNNSFCLQKIIATEAKFRQESNWINSIFVREIDFSNTRFQKEANFSYSNFGSKVKFVGGQFLAQANFNNSYFQNKLDFQSASFEQLLDFNNSNFEGLVNLSKSDFKQRVIFIKSRFQESLLMINSIFEGMVDFRDTFFKKPIDLQDSIILEQINLSNAVFAPQTKINVAGLGFDSDVAKIIGETGIIGKIINVPILEGNEIILRNLIRNFRRLEQIPDANQLEYQREKLRLKQLGSQIIAVSWQTIFSLSWLGKILAWLGLSLVLLLGNYGTNFSLVFAVGLIAIAFFSLLFWFVDRYRRRVPKPIVPNRYETICIVSSYWALTLFGIIGIFQATDRPWLTLACLAIILLPIPALLLIRLYSQGRYHNLLDLTYFVEDGSMRQFRLMLGRLPIIPRFPFFRDRYEPILWERKWNWLNYYDLSLNNLLKFGFNDIRLRDRDLPGIVATLVWYQWALGVLYIILLLWTLSRTIPGLNLLIYF</sequence>
<dbReference type="AlphaFoldDB" id="K9XTE3"/>